<sequence>MSSMVATESSQDPIHRPTGSGPSTTSEDPAASLRAAALLTLRSKRKKQNASSELSSSLPPRPVPAEATYFQLDYGQEEPPSGASSTASSSAAIPAPAPVIPSDTPMDVDDSQAREEGEISDSEEPPAAATPSALPKRPSSLSMTSPAAKPKAAAPMTPEKKKVAISPPPRPPPMSPSPDKNRHITAEPAKLSKVLTDMPPPALPARYSQPVIAVDPNHVRPGLDMTQEQYDTAKDIILDLLGWGVPPEYLVNCGLSREIVYYVFVELNLRMPSNLDLTGLPNPETYIDYNAPSSDMQYDDQAPYSPPTLPVGSYRTQGHPSLPQKPRAPQGHSPTLPRSPTSGLSANATPFAPGASPRVDEASLLDMEQQRRQELLARKAVLASRRKTASSAPESASTASLDPETMKSLPRILQRAQSTSSAVAKETVDDFLNSIGPVKDDKSGQAPQRTESPDAMDVDEIPGLSAIEPSSSSRPPPVSANRSLSLSDDLSPISPAFPQSGAFNESFRPASSSQVERRDEDHGMDVDGSGSNTPTNGSSSSSSSAQQVRRPGKRPVAADFVDMEPSRSNGSGPYYHVPRRKAPSSFAGVIATRRMVINLSDSEDEVEDTVNGRMGSGARYRHYSTQHSRATAQSATTTSRVSPRAATPAALLEKEKEIQMMRELIAQREQQKLKKLSGNSMRSTPPAPSLEESNPPNGIAVKLEEDEGVASASLYRAASSEEPSRETTTVAGSMFTSTPSTPTGSHFCLISVTSTDCCLDLIPQALEHQTTGDRVLTDEARQEQVVTRASRSSTPEAFKSSHVQVRAVDSFGETSSAQVCPHLVLSVTIRSLRENKRQPRSIHAHMLHFLRSLQALTSDAQAQHRSDRPQQTEGFLFYQSPLSNYPSLRVHSHLPGIPRTGLTPNQLDLKPLKLAATRKWLQENSSRCICQFEVPGGGECRDRTCEDIHPSKMSTIEPSGTHLTSYALLLTSSSSLIPLPLHSHASSWLRFLLFLIPDEETAEYLCSAMPDGSRITVQDVKAALEEVRRRHTTLDFDNRVKEALASLGLR</sequence>
<feature type="compositionally biased region" description="Polar residues" evidence="1">
    <location>
        <begin position="726"/>
        <end position="740"/>
    </location>
</feature>
<gene>
    <name evidence="2" type="ORF">GFSPODELE1_LOCUS8955</name>
</gene>
<feature type="region of interest" description="Disordered" evidence="1">
    <location>
        <begin position="670"/>
        <end position="698"/>
    </location>
</feature>
<evidence type="ECO:0008006" key="4">
    <source>
        <dbReference type="Google" id="ProtNLM"/>
    </source>
</evidence>
<feature type="compositionally biased region" description="Low complexity" evidence="1">
    <location>
        <begin position="79"/>
        <end position="94"/>
    </location>
</feature>
<organism evidence="2 3">
    <name type="scientific">Somion occarium</name>
    <dbReference type="NCBI Taxonomy" id="3059160"/>
    <lineage>
        <taxon>Eukaryota</taxon>
        <taxon>Fungi</taxon>
        <taxon>Dikarya</taxon>
        <taxon>Basidiomycota</taxon>
        <taxon>Agaricomycotina</taxon>
        <taxon>Agaricomycetes</taxon>
        <taxon>Polyporales</taxon>
        <taxon>Cerrenaceae</taxon>
        <taxon>Somion</taxon>
    </lineage>
</organism>
<feature type="region of interest" description="Disordered" evidence="1">
    <location>
        <begin position="384"/>
        <end position="407"/>
    </location>
</feature>
<feature type="compositionally biased region" description="Low complexity" evidence="1">
    <location>
        <begin position="389"/>
        <end position="400"/>
    </location>
</feature>
<dbReference type="EMBL" id="OZ037950">
    <property type="protein sequence ID" value="CAL1712721.1"/>
    <property type="molecule type" value="Genomic_DNA"/>
</dbReference>
<feature type="region of interest" description="Disordered" evidence="1">
    <location>
        <begin position="623"/>
        <end position="647"/>
    </location>
</feature>
<feature type="region of interest" description="Disordered" evidence="1">
    <location>
        <begin position="288"/>
        <end position="358"/>
    </location>
</feature>
<feature type="compositionally biased region" description="Basic and acidic residues" evidence="1">
    <location>
        <begin position="515"/>
        <end position="525"/>
    </location>
</feature>
<feature type="compositionally biased region" description="Low complexity" evidence="1">
    <location>
        <begin position="625"/>
        <end position="642"/>
    </location>
</feature>
<accession>A0ABP1DY56</accession>
<feature type="region of interest" description="Disordered" evidence="1">
    <location>
        <begin position="433"/>
        <end position="577"/>
    </location>
</feature>
<protein>
    <recommendedName>
        <fullName evidence="4">Zinc-finger domain-containing protein</fullName>
    </recommendedName>
</protein>
<feature type="region of interest" description="Disordered" evidence="1">
    <location>
        <begin position="714"/>
        <end position="740"/>
    </location>
</feature>
<evidence type="ECO:0000313" key="2">
    <source>
        <dbReference type="EMBL" id="CAL1712721.1"/>
    </source>
</evidence>
<reference evidence="3" key="1">
    <citation type="submission" date="2024-04" db="EMBL/GenBank/DDBJ databases">
        <authorList>
            <person name="Shaw F."/>
            <person name="Minotto A."/>
        </authorList>
    </citation>
    <scope>NUCLEOTIDE SEQUENCE [LARGE SCALE GENOMIC DNA]</scope>
</reference>
<feature type="region of interest" description="Disordered" evidence="1">
    <location>
        <begin position="1"/>
        <end position="183"/>
    </location>
</feature>
<keyword evidence="3" id="KW-1185">Reference proteome</keyword>
<feature type="compositionally biased region" description="Low complexity" evidence="1">
    <location>
        <begin position="528"/>
        <end position="544"/>
    </location>
</feature>
<feature type="compositionally biased region" description="Low complexity" evidence="1">
    <location>
        <begin position="146"/>
        <end position="157"/>
    </location>
</feature>
<feature type="compositionally biased region" description="Low complexity" evidence="1">
    <location>
        <begin position="125"/>
        <end position="135"/>
    </location>
</feature>
<feature type="compositionally biased region" description="Low complexity" evidence="1">
    <location>
        <begin position="30"/>
        <end position="41"/>
    </location>
</feature>
<feature type="compositionally biased region" description="Polar residues" evidence="1">
    <location>
        <begin position="332"/>
        <end position="348"/>
    </location>
</feature>
<evidence type="ECO:0000313" key="3">
    <source>
        <dbReference type="Proteomes" id="UP001497453"/>
    </source>
</evidence>
<evidence type="ECO:0000256" key="1">
    <source>
        <dbReference type="SAM" id="MobiDB-lite"/>
    </source>
</evidence>
<name>A0ABP1DY56_9APHY</name>
<proteinExistence type="predicted"/>
<feature type="compositionally biased region" description="Polar residues" evidence="1">
    <location>
        <begin position="1"/>
        <end position="12"/>
    </location>
</feature>
<dbReference type="Proteomes" id="UP001497453">
    <property type="component" value="Chromosome 7"/>
</dbReference>
<feature type="compositionally biased region" description="Pro residues" evidence="1">
    <location>
        <begin position="166"/>
        <end position="176"/>
    </location>
</feature>